<dbReference type="EMBL" id="JBIHSN010000002">
    <property type="protein sequence ID" value="MFH0265627.1"/>
    <property type="molecule type" value="Genomic_DNA"/>
</dbReference>
<proteinExistence type="predicted"/>
<sequence length="166" mass="18848">MNRFSIINFIIFQSCWALAASFPASAPFLMLGLLAVHFCLTPTRKADGFLLIAALVGIVIDQLMIWIGVLDVNQSWIPIWLILLWCHFVLCLNHSLLWINKLAWYWIAFLGEVFGTLSYWAGLNLGVFSSGFSQITFILSYALTWTILLPILCYWAHLSLAFKKAT</sequence>
<comment type="caution">
    <text evidence="3">The sequence shown here is derived from an EMBL/GenBank/DDBJ whole genome shotgun (WGS) entry which is preliminary data.</text>
</comment>
<keyword evidence="1" id="KW-1133">Transmembrane helix</keyword>
<feature type="transmembrane region" description="Helical" evidence="1">
    <location>
        <begin position="104"/>
        <end position="123"/>
    </location>
</feature>
<feature type="transmembrane region" description="Helical" evidence="1">
    <location>
        <begin position="6"/>
        <end position="36"/>
    </location>
</feature>
<dbReference type="Pfam" id="PF11086">
    <property type="entry name" value="DUF2878"/>
    <property type="match status" value="1"/>
</dbReference>
<reference evidence="3 4" key="1">
    <citation type="submission" date="2024-10" db="EMBL/GenBank/DDBJ databases">
        <authorList>
            <person name="Yibar A."/>
            <person name="Saticioglu I.B."/>
            <person name="Duman M."/>
            <person name="Ajmi N."/>
            <person name="Gurler F."/>
            <person name="Ay H."/>
            <person name="Onuk E."/>
            <person name="Guler S."/>
            <person name="Romalde J.L."/>
        </authorList>
    </citation>
    <scope>NUCLEOTIDE SEQUENCE [LARGE SCALE GENOMIC DNA]</scope>
    <source>
        <strain evidence="3 4">14-MA-B</strain>
    </source>
</reference>
<evidence type="ECO:0000256" key="1">
    <source>
        <dbReference type="SAM" id="Phobius"/>
    </source>
</evidence>
<evidence type="ECO:0000313" key="4">
    <source>
        <dbReference type="Proteomes" id="UP001607151"/>
    </source>
</evidence>
<accession>A0ABW7IVZ3</accession>
<feature type="chain" id="PRO_5046795119" evidence="2">
    <location>
        <begin position="20"/>
        <end position="166"/>
    </location>
</feature>
<name>A0ABW7IVZ3_9VIBR</name>
<organism evidence="3 4">
    <name type="scientific">Vibrio rumoiensis</name>
    <dbReference type="NCBI Taxonomy" id="76258"/>
    <lineage>
        <taxon>Bacteria</taxon>
        <taxon>Pseudomonadati</taxon>
        <taxon>Pseudomonadota</taxon>
        <taxon>Gammaproteobacteria</taxon>
        <taxon>Vibrionales</taxon>
        <taxon>Vibrionaceae</taxon>
        <taxon>Vibrio</taxon>
    </lineage>
</organism>
<feature type="signal peptide" evidence="2">
    <location>
        <begin position="1"/>
        <end position="19"/>
    </location>
</feature>
<dbReference type="InterPro" id="IPR021306">
    <property type="entry name" value="DUF2878"/>
</dbReference>
<keyword evidence="1" id="KW-0812">Transmembrane</keyword>
<feature type="transmembrane region" description="Helical" evidence="1">
    <location>
        <begin position="135"/>
        <end position="156"/>
    </location>
</feature>
<evidence type="ECO:0000313" key="3">
    <source>
        <dbReference type="EMBL" id="MFH0265627.1"/>
    </source>
</evidence>
<keyword evidence="4" id="KW-1185">Reference proteome</keyword>
<dbReference type="PROSITE" id="PS51257">
    <property type="entry name" value="PROKAR_LIPOPROTEIN"/>
    <property type="match status" value="1"/>
</dbReference>
<feature type="transmembrane region" description="Helical" evidence="1">
    <location>
        <begin position="48"/>
        <end position="69"/>
    </location>
</feature>
<dbReference type="RefSeq" id="WP_394607752.1">
    <property type="nucleotide sequence ID" value="NZ_JBIHSN010000002.1"/>
</dbReference>
<keyword evidence="1" id="KW-0472">Membrane</keyword>
<evidence type="ECO:0000256" key="2">
    <source>
        <dbReference type="SAM" id="SignalP"/>
    </source>
</evidence>
<dbReference type="Proteomes" id="UP001607151">
    <property type="component" value="Unassembled WGS sequence"/>
</dbReference>
<protein>
    <submittedName>
        <fullName evidence="3">DUF2878 domain-containing protein</fullName>
    </submittedName>
</protein>
<gene>
    <name evidence="3" type="ORF">ACGRQ9_09010</name>
</gene>
<keyword evidence="2" id="KW-0732">Signal</keyword>
<feature type="transmembrane region" description="Helical" evidence="1">
    <location>
        <begin position="75"/>
        <end position="92"/>
    </location>
</feature>